<accession>A0AA43TWK2</accession>
<evidence type="ECO:0000313" key="4">
    <source>
        <dbReference type="EMBL" id="MDI1490544.1"/>
    </source>
</evidence>
<name>A0AA43TWK2_9LECA</name>
<keyword evidence="2" id="KW-0812">Transmembrane</keyword>
<evidence type="ECO:0000256" key="1">
    <source>
        <dbReference type="SAM" id="MobiDB-lite"/>
    </source>
</evidence>
<evidence type="ECO:0000259" key="3">
    <source>
        <dbReference type="Pfam" id="PF17648"/>
    </source>
</evidence>
<keyword evidence="2" id="KW-0472">Membrane</keyword>
<keyword evidence="5" id="KW-1185">Reference proteome</keyword>
<organism evidence="4 5">
    <name type="scientific">Ramalina farinacea</name>
    <dbReference type="NCBI Taxonomy" id="258253"/>
    <lineage>
        <taxon>Eukaryota</taxon>
        <taxon>Fungi</taxon>
        <taxon>Dikarya</taxon>
        <taxon>Ascomycota</taxon>
        <taxon>Pezizomycotina</taxon>
        <taxon>Lecanoromycetes</taxon>
        <taxon>OSLEUM clade</taxon>
        <taxon>Lecanoromycetidae</taxon>
        <taxon>Lecanorales</taxon>
        <taxon>Lecanorineae</taxon>
        <taxon>Ramalinaceae</taxon>
        <taxon>Ramalina</taxon>
    </lineage>
</organism>
<dbReference type="Proteomes" id="UP001161017">
    <property type="component" value="Unassembled WGS sequence"/>
</dbReference>
<feature type="region of interest" description="Disordered" evidence="1">
    <location>
        <begin position="269"/>
        <end position="308"/>
    </location>
</feature>
<dbReference type="EMBL" id="JAPUFD010000012">
    <property type="protein sequence ID" value="MDI1490544.1"/>
    <property type="molecule type" value="Genomic_DNA"/>
</dbReference>
<proteinExistence type="predicted"/>
<dbReference type="AlphaFoldDB" id="A0AA43TWK2"/>
<evidence type="ECO:0000313" key="5">
    <source>
        <dbReference type="Proteomes" id="UP001161017"/>
    </source>
</evidence>
<protein>
    <recommendedName>
        <fullName evidence="3">Luciferase domain-containing protein</fullName>
    </recommendedName>
</protein>
<dbReference type="InterPro" id="IPR040841">
    <property type="entry name" value="Luciferase_dom"/>
</dbReference>
<keyword evidence="2" id="KW-1133">Transmembrane helix</keyword>
<sequence>MAVTTDQRSNILLDILTIQPSSLSFAFCSTIILLLAARLFRSVRKGYHEFLSLGQGGVPSTFPNYLRVSYFRLFAITDVFQPPSLAESHNPSTAYLHTLPQRSSPRPRVAGIVPHRQVTQRCPAPLHDKLRTALLGLVDGHPSLLTRGMSCFEKHGLAFFLSSSEPSPHPSFNHLNPTCENTGEIAHLHDIDGSMHATLHPVDAALVIAAGWGQMHPIAGRDIHGKRYLPAGFTMIYAPATEEEIEIVVRIVRASAWWVGGVVLGEGKEEGTAGGKARQLVDARDAANEKKGEKGEKGEVGFKGLAVE</sequence>
<comment type="caution">
    <text evidence="4">The sequence shown here is derived from an EMBL/GenBank/DDBJ whole genome shotgun (WGS) entry which is preliminary data.</text>
</comment>
<feature type="domain" description="Luciferase" evidence="3">
    <location>
        <begin position="183"/>
        <end position="255"/>
    </location>
</feature>
<feature type="compositionally biased region" description="Basic and acidic residues" evidence="1">
    <location>
        <begin position="279"/>
        <end position="300"/>
    </location>
</feature>
<dbReference type="Pfam" id="PF17648">
    <property type="entry name" value="Luciferase"/>
    <property type="match status" value="1"/>
</dbReference>
<dbReference type="PANTHER" id="PTHR38695">
    <property type="entry name" value="AMINO ACID PERMEASE_ SLC12A DOMAIN-CONTAINING PROTEIN"/>
    <property type="match status" value="1"/>
</dbReference>
<gene>
    <name evidence="4" type="ORF">OHK93_001748</name>
</gene>
<dbReference type="PANTHER" id="PTHR38695:SF1">
    <property type="entry name" value="AMINO ACID PERMEASE_ SLC12A DOMAIN-CONTAINING PROTEIN"/>
    <property type="match status" value="1"/>
</dbReference>
<reference evidence="4" key="1">
    <citation type="journal article" date="2023" name="Genome Biol. Evol.">
        <title>First Whole Genome Sequence and Flow Cytometry Genome Size Data for the Lichen-Forming Fungus Ramalina farinacea (Ascomycota).</title>
        <authorList>
            <person name="Llewellyn T."/>
            <person name="Mian S."/>
            <person name="Hill R."/>
            <person name="Leitch I.J."/>
            <person name="Gaya E."/>
        </authorList>
    </citation>
    <scope>NUCLEOTIDE SEQUENCE</scope>
    <source>
        <strain evidence="4">LIQ254RAFAR</strain>
    </source>
</reference>
<evidence type="ECO:0000256" key="2">
    <source>
        <dbReference type="SAM" id="Phobius"/>
    </source>
</evidence>
<feature type="transmembrane region" description="Helical" evidence="2">
    <location>
        <begin position="22"/>
        <end position="40"/>
    </location>
</feature>
<dbReference type="InterPro" id="IPR048273">
    <property type="entry name" value="Luciferase"/>
</dbReference>